<keyword evidence="2" id="KW-1185">Reference proteome</keyword>
<sequence length="84" mass="9757">MQEHHTSKFQYTRQRGEHRTYDVVLTIAQCDSGTFSYKAWVHCEHDFKGNGLNFPLTSRATTDAENEARARIERDIEQLAGVRE</sequence>
<reference evidence="1 2" key="1">
    <citation type="submission" date="2024-11" db="EMBL/GenBank/DDBJ databases">
        <title>Using genomics to understand microbial adaptation to soil warming.</title>
        <authorList>
            <person name="Deangelis K.M. PhD."/>
        </authorList>
    </citation>
    <scope>NUCLEOTIDE SEQUENCE [LARGE SCALE GENOMIC DNA]</scope>
    <source>
        <strain evidence="1 2">GAS97</strain>
    </source>
</reference>
<evidence type="ECO:0000313" key="1">
    <source>
        <dbReference type="EMBL" id="MFK4446148.1"/>
    </source>
</evidence>
<name>A0ABW8MR24_9BURK</name>
<dbReference type="EMBL" id="JBIYDN010000024">
    <property type="protein sequence ID" value="MFK4446148.1"/>
    <property type="molecule type" value="Genomic_DNA"/>
</dbReference>
<protein>
    <submittedName>
        <fullName evidence="1">Uncharacterized protein</fullName>
    </submittedName>
</protein>
<evidence type="ECO:0000313" key="2">
    <source>
        <dbReference type="Proteomes" id="UP001620514"/>
    </source>
</evidence>
<dbReference type="Proteomes" id="UP001620514">
    <property type="component" value="Unassembled WGS sequence"/>
</dbReference>
<accession>A0ABW8MR24</accession>
<organism evidence="1 2">
    <name type="scientific">Caballeronia udeis</name>
    <dbReference type="NCBI Taxonomy" id="1232866"/>
    <lineage>
        <taxon>Bacteria</taxon>
        <taxon>Pseudomonadati</taxon>
        <taxon>Pseudomonadota</taxon>
        <taxon>Betaproteobacteria</taxon>
        <taxon>Burkholderiales</taxon>
        <taxon>Burkholderiaceae</taxon>
        <taxon>Caballeronia</taxon>
    </lineage>
</organism>
<gene>
    <name evidence="1" type="ORF">ABH943_006180</name>
</gene>
<proteinExistence type="predicted"/>
<comment type="caution">
    <text evidence="1">The sequence shown here is derived from an EMBL/GenBank/DDBJ whole genome shotgun (WGS) entry which is preliminary data.</text>
</comment>